<evidence type="ECO:0000313" key="1">
    <source>
        <dbReference type="EMBL" id="MCB5177793.1"/>
    </source>
</evidence>
<gene>
    <name evidence="1" type="ORF">LG632_00075</name>
</gene>
<protein>
    <submittedName>
        <fullName evidence="1">Uncharacterized protein</fullName>
    </submittedName>
</protein>
<sequence length="103" mass="11199">MRTRTRTYIGGQEAVSADDFVELALGTPIELWLGVEGESEEERAARLDAARDILAENPNLPDEVSRVAAEVIEAYAPELFNVVPLHRVPTARPRTRSGKGAAA</sequence>
<dbReference type="Proteomes" id="UP001199054">
    <property type="component" value="Unassembled WGS sequence"/>
</dbReference>
<reference evidence="1 2" key="1">
    <citation type="submission" date="2021-10" db="EMBL/GenBank/DDBJ databases">
        <title>Streptomyces sp. strain SMC 277, a novel streptomycete isolated from soil.</title>
        <authorList>
            <person name="Chanama M."/>
        </authorList>
    </citation>
    <scope>NUCLEOTIDE SEQUENCE [LARGE SCALE GENOMIC DNA]</scope>
    <source>
        <strain evidence="1 2">SMC 277</strain>
    </source>
</reference>
<keyword evidence="2" id="KW-1185">Reference proteome</keyword>
<name>A0ABS8AZK5_9ACTN</name>
<accession>A0ABS8AZK5</accession>
<organism evidence="1 2">
    <name type="scientific">Streptomyces antimicrobicus</name>
    <dbReference type="NCBI Taxonomy" id="2883108"/>
    <lineage>
        <taxon>Bacteria</taxon>
        <taxon>Bacillati</taxon>
        <taxon>Actinomycetota</taxon>
        <taxon>Actinomycetes</taxon>
        <taxon>Kitasatosporales</taxon>
        <taxon>Streptomycetaceae</taxon>
        <taxon>Streptomyces</taxon>
    </lineage>
</organism>
<comment type="caution">
    <text evidence="1">The sequence shown here is derived from an EMBL/GenBank/DDBJ whole genome shotgun (WGS) entry which is preliminary data.</text>
</comment>
<evidence type="ECO:0000313" key="2">
    <source>
        <dbReference type="Proteomes" id="UP001199054"/>
    </source>
</evidence>
<dbReference type="EMBL" id="JAJAUY010000001">
    <property type="protein sequence ID" value="MCB5177793.1"/>
    <property type="molecule type" value="Genomic_DNA"/>
</dbReference>
<proteinExistence type="predicted"/>
<dbReference type="RefSeq" id="WP_226724199.1">
    <property type="nucleotide sequence ID" value="NZ_JAJAUY010000001.1"/>
</dbReference>